<feature type="domain" description="LicD/FKTN/FKRP nucleotidyltransferase" evidence="1">
    <location>
        <begin position="219"/>
        <end position="284"/>
    </location>
</feature>
<comment type="caution">
    <text evidence="2">The sequence shown here is derived from an EMBL/GenBank/DDBJ whole genome shotgun (WGS) entry which is preliminary data.</text>
</comment>
<name>A0ABQ3HUS9_9SPHI</name>
<dbReference type="RefSeq" id="WP_189625481.1">
    <property type="nucleotide sequence ID" value="NZ_BNAF01000003.1"/>
</dbReference>
<dbReference type="EMBL" id="BNAF01000003">
    <property type="protein sequence ID" value="GHE28997.1"/>
    <property type="molecule type" value="Genomic_DNA"/>
</dbReference>
<evidence type="ECO:0000259" key="1">
    <source>
        <dbReference type="Pfam" id="PF04991"/>
    </source>
</evidence>
<protein>
    <recommendedName>
        <fullName evidence="1">LicD/FKTN/FKRP nucleotidyltransferase domain-containing protein</fullName>
    </recommendedName>
</protein>
<dbReference type="Pfam" id="PF04991">
    <property type="entry name" value="LicD"/>
    <property type="match status" value="1"/>
</dbReference>
<accession>A0ABQ3HUS9</accession>
<reference evidence="3" key="1">
    <citation type="journal article" date="2019" name="Int. J. Syst. Evol. Microbiol.">
        <title>The Global Catalogue of Microorganisms (GCM) 10K type strain sequencing project: providing services to taxonomists for standard genome sequencing and annotation.</title>
        <authorList>
            <consortium name="The Broad Institute Genomics Platform"/>
            <consortium name="The Broad Institute Genome Sequencing Center for Infectious Disease"/>
            <person name="Wu L."/>
            <person name="Ma J."/>
        </authorList>
    </citation>
    <scope>NUCLEOTIDE SEQUENCE [LARGE SCALE GENOMIC DNA]</scope>
    <source>
        <strain evidence="3">CGMCC 1.12966</strain>
    </source>
</reference>
<proteinExistence type="predicted"/>
<keyword evidence="3" id="KW-1185">Reference proteome</keyword>
<organism evidence="2 3">
    <name type="scientific">Sphingobacterium griseoflavum</name>
    <dbReference type="NCBI Taxonomy" id="1474952"/>
    <lineage>
        <taxon>Bacteria</taxon>
        <taxon>Pseudomonadati</taxon>
        <taxon>Bacteroidota</taxon>
        <taxon>Sphingobacteriia</taxon>
        <taxon>Sphingobacteriales</taxon>
        <taxon>Sphingobacteriaceae</taxon>
        <taxon>Sphingobacterium</taxon>
    </lineage>
</organism>
<dbReference type="PANTHER" id="PTHR43404:SF2">
    <property type="entry name" value="LIPOPOLYSACCHARIDE CHOLINEPHOSPHOTRANSFERASE LICD"/>
    <property type="match status" value="1"/>
</dbReference>
<evidence type="ECO:0000313" key="2">
    <source>
        <dbReference type="EMBL" id="GHE28997.1"/>
    </source>
</evidence>
<dbReference type="InterPro" id="IPR052942">
    <property type="entry name" value="LPS_cholinephosphotransferase"/>
</dbReference>
<dbReference type="PANTHER" id="PTHR43404">
    <property type="entry name" value="LIPOPOLYSACCHARIDE CHOLINEPHOSPHOTRANSFERASE LICD"/>
    <property type="match status" value="1"/>
</dbReference>
<sequence>MKLATYRITKQFTYIKGLDEYESRQYEKNDSLFQNKYGVPISRKEEQWFEVNKTIWEDFLSKSTDEYCLIYEDGLELTIAESDILNELSQLTAGWDVFFPFDKVHAENTAVLPICISRFGLYWGSHIYFLSRYGVHQLIKFSNPITAPLDEFILENGIGGNVQLLYAETDWFRFEEQNSVSYIARKDTVISYVNNFKVWDIDELNQVRKLLSFISDLAESANIDIFLHAGTLLGAVRHKGIMHWDDDVDLMVNKKDVVVLLDMIERDGTYNITEWTWKKTGEKYFKIWKPGGHKVEGFEYTFPFVDIWLLDAFGIDDAVTTNDGYRFSYQTYYPPATIKFEGSSFSLPNRSVEILDTMYDGWREQIKIFSWSHKYKQHAVRQITAPILTNTQGEFIDFK</sequence>
<dbReference type="Proteomes" id="UP000620550">
    <property type="component" value="Unassembled WGS sequence"/>
</dbReference>
<dbReference type="InterPro" id="IPR007074">
    <property type="entry name" value="LicD/FKTN/FKRP_NTP_transf"/>
</dbReference>
<gene>
    <name evidence="2" type="ORF">GCM10017764_09520</name>
</gene>
<evidence type="ECO:0000313" key="3">
    <source>
        <dbReference type="Proteomes" id="UP000620550"/>
    </source>
</evidence>